<accession>A0A450SCF3</accession>
<dbReference type="AlphaFoldDB" id="A0A450SCF3"/>
<dbReference type="NCBIfam" id="TIGR01784">
    <property type="entry name" value="T_den_put_tspse"/>
    <property type="match status" value="1"/>
</dbReference>
<feature type="region of interest" description="Disordered" evidence="1">
    <location>
        <begin position="241"/>
        <end position="262"/>
    </location>
</feature>
<gene>
    <name evidence="2" type="ORF">BECKDK2373C_GA0170839_102724</name>
</gene>
<evidence type="ECO:0008006" key="3">
    <source>
        <dbReference type="Google" id="ProtNLM"/>
    </source>
</evidence>
<reference evidence="2" key="1">
    <citation type="submission" date="2019-02" db="EMBL/GenBank/DDBJ databases">
        <authorList>
            <person name="Gruber-Vodicka R. H."/>
            <person name="Seah K. B. B."/>
        </authorList>
    </citation>
    <scope>NUCLEOTIDE SEQUENCE</scope>
    <source>
        <strain evidence="2">BECK_DK161</strain>
    </source>
</reference>
<dbReference type="PANTHER" id="PTHR41317">
    <property type="entry name" value="PD-(D_E)XK NUCLEASE FAMILY TRANSPOSASE"/>
    <property type="match status" value="1"/>
</dbReference>
<evidence type="ECO:0000313" key="2">
    <source>
        <dbReference type="EMBL" id="VFJ49987.1"/>
    </source>
</evidence>
<evidence type="ECO:0000256" key="1">
    <source>
        <dbReference type="SAM" id="MobiDB-lite"/>
    </source>
</evidence>
<dbReference type="EMBL" id="CAADEY010000027">
    <property type="protein sequence ID" value="VFJ49987.1"/>
    <property type="molecule type" value="Genomic_DNA"/>
</dbReference>
<protein>
    <recommendedName>
        <fullName evidence="3">Rpn family recombination-promoting nuclease/putative transposase</fullName>
    </recommendedName>
</protein>
<name>A0A450SCF3_9GAMM</name>
<dbReference type="Pfam" id="PF12784">
    <property type="entry name" value="PDDEXK_2"/>
    <property type="match status" value="1"/>
</dbReference>
<dbReference type="InterPro" id="IPR010106">
    <property type="entry name" value="RpnA"/>
</dbReference>
<proteinExistence type="predicted"/>
<feature type="compositionally biased region" description="Basic and acidic residues" evidence="1">
    <location>
        <begin position="241"/>
        <end position="261"/>
    </location>
</feature>
<organism evidence="2">
    <name type="scientific">Candidatus Kentrum sp. DK</name>
    <dbReference type="NCBI Taxonomy" id="2126562"/>
    <lineage>
        <taxon>Bacteria</taxon>
        <taxon>Pseudomonadati</taxon>
        <taxon>Pseudomonadota</taxon>
        <taxon>Gammaproteobacteria</taxon>
        <taxon>Candidatus Kentrum</taxon>
    </lineage>
</organism>
<dbReference type="PANTHER" id="PTHR41317:SF1">
    <property type="entry name" value="PD-(D_E)XK NUCLEASE FAMILY TRANSPOSASE"/>
    <property type="match status" value="1"/>
</dbReference>
<sequence>MISKYLNPYTDFGFKKLFCEENSSRDLLIDFLNQLLPPHHRIAELAFRNTEHLPGIALEWRAVFDIFCTGVNGERFIVEMQKVNTPYFQDRSLFYVSLPIGEQDKEGQEWLFQLCAVYFIAILDFEYDEKEEKRRFLREIALRGQDGALFSDKLHFKFLQMPLFQKQGHELETHFDKWVYFLKNLPDLDHIPPILDEPIFQKAFQIAEVAGLSLEQYTAYEYSLLDYWTIQATQAAIDTARDEGREEGRKEGKRKEEEKTKKSIAIALKRDGLPPEHIERITGLASDAIAAL</sequence>